<proteinExistence type="predicted"/>
<dbReference type="OrthoDB" id="77486at2759"/>
<dbReference type="AlphaFoldDB" id="A0A2P4YMH5"/>
<dbReference type="EMBL" id="NCKW01001856">
    <property type="protein sequence ID" value="POM79008.1"/>
    <property type="molecule type" value="Genomic_DNA"/>
</dbReference>
<feature type="region of interest" description="Disordered" evidence="1">
    <location>
        <begin position="388"/>
        <end position="409"/>
    </location>
</feature>
<name>A0A2P4YMH5_9STRA</name>
<sequence>MEDVRNAIRQGRALADERLYEYAMETWKAALSSAYTLQDFAGMFVLSGNIGEACVRIATQSKDRSKGFQLLQDAKANLDYALQIVEQCSLREVLGGYKALYQGVRRAEALRNKAERLLDELQREKMLQQVCTTCGGDQREMVLDENDGCFYCKTCYHEFYAALKTEDEDAGTNEDKSTIVDERERIGGVINDVWRSQNGDDEDNDGLVVAESNLMTVSVNRDEQIKENDDDEELICELDQETIEDVKHDRIRYERVELGSLADLLAGKRHVEDKGHIQIQLNDGVSTDPLKQIDSCIIPGGSLTGEIEGHFTATLNDTWSGCLEGCCESDTATADKGGAHVKVTLEMEEAEDIANITTSKREYSISQLLNLRESSPIDCPDTLLLSPVRDDGSNARNKPTNFRKKSTSKKISRSAASLKTYSKVPDTTPSTSPLPTLELCTAMRTALHEHQKSDNLIAGTTSDAFIDSTSAMLLADHVNLVEE</sequence>
<dbReference type="Proteomes" id="UP000237271">
    <property type="component" value="Unassembled WGS sequence"/>
</dbReference>
<evidence type="ECO:0000256" key="1">
    <source>
        <dbReference type="SAM" id="MobiDB-lite"/>
    </source>
</evidence>
<gene>
    <name evidence="2" type="ORF">PHPALM_3397</name>
</gene>
<comment type="caution">
    <text evidence="2">The sequence shown here is derived from an EMBL/GenBank/DDBJ whole genome shotgun (WGS) entry which is preliminary data.</text>
</comment>
<accession>A0A2P4YMH5</accession>
<organism evidence="2 3">
    <name type="scientific">Phytophthora palmivora</name>
    <dbReference type="NCBI Taxonomy" id="4796"/>
    <lineage>
        <taxon>Eukaryota</taxon>
        <taxon>Sar</taxon>
        <taxon>Stramenopiles</taxon>
        <taxon>Oomycota</taxon>
        <taxon>Peronosporomycetes</taxon>
        <taxon>Peronosporales</taxon>
        <taxon>Peronosporaceae</taxon>
        <taxon>Phytophthora</taxon>
    </lineage>
</organism>
<evidence type="ECO:0000313" key="2">
    <source>
        <dbReference type="EMBL" id="POM79008.1"/>
    </source>
</evidence>
<keyword evidence="3" id="KW-1185">Reference proteome</keyword>
<protein>
    <submittedName>
        <fullName evidence="2">Uncharacterized protein</fullName>
    </submittedName>
</protein>
<evidence type="ECO:0000313" key="3">
    <source>
        <dbReference type="Proteomes" id="UP000237271"/>
    </source>
</evidence>
<reference evidence="2 3" key="1">
    <citation type="journal article" date="2017" name="Genome Biol. Evol.">
        <title>Phytophthora megakarya and P. palmivora, closely related causal agents of cacao black pod rot, underwent increases in genome sizes and gene numbers by different mechanisms.</title>
        <authorList>
            <person name="Ali S.S."/>
            <person name="Shao J."/>
            <person name="Lary D.J."/>
            <person name="Kronmiller B."/>
            <person name="Shen D."/>
            <person name="Strem M.D."/>
            <person name="Amoako-Attah I."/>
            <person name="Akrofi A.Y."/>
            <person name="Begoude B.A."/>
            <person name="Ten Hoopen G.M."/>
            <person name="Coulibaly K."/>
            <person name="Kebe B.I."/>
            <person name="Melnick R.L."/>
            <person name="Guiltinan M.J."/>
            <person name="Tyler B.M."/>
            <person name="Meinhardt L.W."/>
            <person name="Bailey B.A."/>
        </authorList>
    </citation>
    <scope>NUCLEOTIDE SEQUENCE [LARGE SCALE GENOMIC DNA]</scope>
    <source>
        <strain evidence="3">sbr112.9</strain>
    </source>
</reference>